<keyword evidence="2" id="KW-0732">Signal</keyword>
<protein>
    <submittedName>
        <fullName evidence="3">Uncharacterized protein</fullName>
    </submittedName>
</protein>
<evidence type="ECO:0000256" key="1">
    <source>
        <dbReference type="SAM" id="MobiDB-lite"/>
    </source>
</evidence>
<feature type="compositionally biased region" description="Basic residues" evidence="1">
    <location>
        <begin position="47"/>
        <end position="56"/>
    </location>
</feature>
<evidence type="ECO:0000256" key="2">
    <source>
        <dbReference type="SAM" id="SignalP"/>
    </source>
</evidence>
<sequence>MDLKLLLLLVSISSTYTLNTHACDKDSQRLEAQKEKDIIMEAAQINRNRHRIRREPKKTVTQTNAGEKIDEMKKRNKKETKKKSDKNEKEPRKTMDTKKIETEIVTEKPFKIKERTTEKLIEMEMTELMNINETAKNMSRKLRKKKEKLSYFRIKMPLQSDGKPDVVGAIKRLREDMRLRKVDFQREIRRYRQIIRNYTAIMKRAKRVRVYDPWAMRI</sequence>
<feature type="signal peptide" evidence="2">
    <location>
        <begin position="1"/>
        <end position="17"/>
    </location>
</feature>
<feature type="chain" id="PRO_5036261405" evidence="2">
    <location>
        <begin position="18"/>
        <end position="218"/>
    </location>
</feature>
<feature type="compositionally biased region" description="Basic and acidic residues" evidence="1">
    <location>
        <begin position="85"/>
        <end position="96"/>
    </location>
</feature>
<feature type="region of interest" description="Disordered" evidence="1">
    <location>
        <begin position="47"/>
        <end position="96"/>
    </location>
</feature>
<name>A0A8D8M1G0_9HEMI</name>
<dbReference type="AlphaFoldDB" id="A0A8D8M1G0"/>
<dbReference type="EMBL" id="HBUF01044399">
    <property type="protein sequence ID" value="CAG6618897.1"/>
    <property type="molecule type" value="Transcribed_RNA"/>
</dbReference>
<accession>A0A8D8M1G0</accession>
<evidence type="ECO:0000313" key="3">
    <source>
        <dbReference type="EMBL" id="CAG6618898.1"/>
    </source>
</evidence>
<proteinExistence type="predicted"/>
<dbReference type="EMBL" id="HBUF01044400">
    <property type="protein sequence ID" value="CAG6618898.1"/>
    <property type="molecule type" value="Transcribed_RNA"/>
</dbReference>
<organism evidence="3">
    <name type="scientific">Cacopsylla melanoneura</name>
    <dbReference type="NCBI Taxonomy" id="428564"/>
    <lineage>
        <taxon>Eukaryota</taxon>
        <taxon>Metazoa</taxon>
        <taxon>Ecdysozoa</taxon>
        <taxon>Arthropoda</taxon>
        <taxon>Hexapoda</taxon>
        <taxon>Insecta</taxon>
        <taxon>Pterygota</taxon>
        <taxon>Neoptera</taxon>
        <taxon>Paraneoptera</taxon>
        <taxon>Hemiptera</taxon>
        <taxon>Sternorrhyncha</taxon>
        <taxon>Psylloidea</taxon>
        <taxon>Psyllidae</taxon>
        <taxon>Psyllinae</taxon>
        <taxon>Cacopsylla</taxon>
    </lineage>
</organism>
<feature type="compositionally biased region" description="Basic residues" evidence="1">
    <location>
        <begin position="74"/>
        <end position="84"/>
    </location>
</feature>
<reference evidence="3" key="1">
    <citation type="submission" date="2021-05" db="EMBL/GenBank/DDBJ databases">
        <authorList>
            <person name="Alioto T."/>
            <person name="Alioto T."/>
            <person name="Gomez Garrido J."/>
        </authorList>
    </citation>
    <scope>NUCLEOTIDE SEQUENCE</scope>
</reference>